<dbReference type="STRING" id="363331.RM51_11940"/>
<reference evidence="2 3" key="1">
    <citation type="submission" date="2014-12" db="EMBL/GenBank/DDBJ databases">
        <title>Genome sequencing of Chryseobacterium taiwanense TPW19.</title>
        <authorList>
            <person name="Tan P.W."/>
            <person name="Chan K.-G."/>
        </authorList>
    </citation>
    <scope>NUCLEOTIDE SEQUENCE [LARGE SCALE GENOMIC DNA]</scope>
    <source>
        <strain evidence="2 3">TPW19</strain>
    </source>
</reference>
<feature type="transmembrane region" description="Helical" evidence="1">
    <location>
        <begin position="84"/>
        <end position="103"/>
    </location>
</feature>
<protein>
    <submittedName>
        <fullName evidence="2">Uncharacterized protein</fullName>
    </submittedName>
</protein>
<dbReference type="EMBL" id="JWTA01000009">
    <property type="protein sequence ID" value="KIC62568.1"/>
    <property type="molecule type" value="Genomic_DNA"/>
</dbReference>
<name>A0A0B4E7F8_9FLAO</name>
<keyword evidence="1" id="KW-0812">Transmembrane</keyword>
<feature type="transmembrane region" description="Helical" evidence="1">
    <location>
        <begin position="45"/>
        <end position="63"/>
    </location>
</feature>
<evidence type="ECO:0000313" key="2">
    <source>
        <dbReference type="EMBL" id="KIC62568.1"/>
    </source>
</evidence>
<keyword evidence="1" id="KW-0472">Membrane</keyword>
<keyword evidence="1" id="KW-1133">Transmembrane helix</keyword>
<dbReference type="OrthoDB" id="5936019at2"/>
<dbReference type="RefSeq" id="WP_039369639.1">
    <property type="nucleotide sequence ID" value="NZ_JWTA01000009.1"/>
</dbReference>
<feature type="transmembrane region" description="Helical" evidence="1">
    <location>
        <begin position="21"/>
        <end position="39"/>
    </location>
</feature>
<feature type="transmembrane region" description="Helical" evidence="1">
    <location>
        <begin position="143"/>
        <end position="164"/>
    </location>
</feature>
<dbReference type="AlphaFoldDB" id="A0A0B4E7F8"/>
<gene>
    <name evidence="2" type="ORF">RM51_11940</name>
</gene>
<keyword evidence="3" id="KW-1185">Reference proteome</keyword>
<comment type="caution">
    <text evidence="2">The sequence shown here is derived from an EMBL/GenBank/DDBJ whole genome shotgun (WGS) entry which is preliminary data.</text>
</comment>
<evidence type="ECO:0000256" key="1">
    <source>
        <dbReference type="SAM" id="Phobius"/>
    </source>
</evidence>
<organism evidence="2 3">
    <name type="scientific">Chryseobacterium taiwanense</name>
    <dbReference type="NCBI Taxonomy" id="363331"/>
    <lineage>
        <taxon>Bacteria</taxon>
        <taxon>Pseudomonadati</taxon>
        <taxon>Bacteroidota</taxon>
        <taxon>Flavobacteriia</taxon>
        <taxon>Flavobacteriales</taxon>
        <taxon>Weeksellaceae</taxon>
        <taxon>Chryseobacterium group</taxon>
        <taxon>Chryseobacterium</taxon>
    </lineage>
</organism>
<accession>A0A0B4E7F8</accession>
<sequence length="244" mass="28611">MSKKTKNRKSKSFFSDLITHKLSWLEFVAIGFCLWFLFYPHPYEILLGILLLIPLLGIVINGIEKPSLVSLVEITKDESGYKKYDVLDFIDITAWVILIRVLLDYEFESFYSMIIPGTIAFIIVLIILFSTHKLIAQSTKNKWWIYTSIIFNVCIYSYAGTYAANCTFDNSQPQKYLVKVVDKRIVEGRRSDSYYIKITPWGNHNEEEISVSKDEYDRLYNDREINVDLKKGLFNISWYHVDLH</sequence>
<dbReference type="Proteomes" id="UP000031167">
    <property type="component" value="Unassembled WGS sequence"/>
</dbReference>
<evidence type="ECO:0000313" key="3">
    <source>
        <dbReference type="Proteomes" id="UP000031167"/>
    </source>
</evidence>
<feature type="transmembrane region" description="Helical" evidence="1">
    <location>
        <begin position="109"/>
        <end position="131"/>
    </location>
</feature>
<proteinExistence type="predicted"/>